<feature type="non-terminal residue" evidence="1">
    <location>
        <position position="1"/>
    </location>
</feature>
<evidence type="ECO:0000313" key="2">
    <source>
        <dbReference type="Proteomes" id="UP000663836"/>
    </source>
</evidence>
<dbReference type="SUPFAM" id="SSF56317">
    <property type="entry name" value="Carbon-nitrogen hydrolase"/>
    <property type="match status" value="1"/>
</dbReference>
<feature type="non-terminal residue" evidence="1">
    <location>
        <position position="82"/>
    </location>
</feature>
<dbReference type="EMBL" id="CAJOBD010061226">
    <property type="protein sequence ID" value="CAF4383691.1"/>
    <property type="molecule type" value="Genomic_DNA"/>
</dbReference>
<dbReference type="Gene3D" id="3.60.110.10">
    <property type="entry name" value="Carbon-nitrogen hydrolase"/>
    <property type="match status" value="1"/>
</dbReference>
<name>A0A820N565_9BILA</name>
<reference evidence="1" key="1">
    <citation type="submission" date="2021-02" db="EMBL/GenBank/DDBJ databases">
        <authorList>
            <person name="Nowell W R."/>
        </authorList>
    </citation>
    <scope>NUCLEOTIDE SEQUENCE</scope>
</reference>
<sequence length="82" mass="9100">THDSHLLNEHNEGSLLRVAVFEGSSSTDGNVSSTVTQVELQVERASREHSAHLLVFPELFPSGYGLRHEITLSAARYIIQEK</sequence>
<dbReference type="InterPro" id="IPR036526">
    <property type="entry name" value="C-N_Hydrolase_sf"/>
</dbReference>
<accession>A0A820N565</accession>
<organism evidence="1 2">
    <name type="scientific">Rotaria sordida</name>
    <dbReference type="NCBI Taxonomy" id="392033"/>
    <lineage>
        <taxon>Eukaryota</taxon>
        <taxon>Metazoa</taxon>
        <taxon>Spiralia</taxon>
        <taxon>Gnathifera</taxon>
        <taxon>Rotifera</taxon>
        <taxon>Eurotatoria</taxon>
        <taxon>Bdelloidea</taxon>
        <taxon>Philodinida</taxon>
        <taxon>Philodinidae</taxon>
        <taxon>Rotaria</taxon>
    </lineage>
</organism>
<evidence type="ECO:0000313" key="1">
    <source>
        <dbReference type="EMBL" id="CAF4383691.1"/>
    </source>
</evidence>
<dbReference type="AlphaFoldDB" id="A0A820N565"/>
<dbReference type="Proteomes" id="UP000663836">
    <property type="component" value="Unassembled WGS sequence"/>
</dbReference>
<comment type="caution">
    <text evidence="1">The sequence shown here is derived from an EMBL/GenBank/DDBJ whole genome shotgun (WGS) entry which is preliminary data.</text>
</comment>
<gene>
    <name evidence="1" type="ORF">JBS370_LOCUS42933</name>
</gene>
<protein>
    <submittedName>
        <fullName evidence="1">Uncharacterized protein</fullName>
    </submittedName>
</protein>
<proteinExistence type="predicted"/>